<feature type="region of interest" description="Disordered" evidence="1">
    <location>
        <begin position="266"/>
        <end position="286"/>
    </location>
</feature>
<evidence type="ECO:0000313" key="4">
    <source>
        <dbReference type="RefSeq" id="XP_023390525.1"/>
    </source>
</evidence>
<sequence length="286" mass="31131">MQSAFFPEAWRRPAGHPGGLSSWKGGNRGPDADRTCPWERLLPLAGRDRTLGVTPVTQPLCRDALQGRRGSFPMSSCPPSGTDLSNSQQLMLGYREVPFRLATPRPSTGTFRDHPKRSGWHLLIAEKNHQDLRCQLLQLHRVIKYSQTQTPEQKGNNRRGQQSRQARATAPSGAVPEGDSPVCTSQSGARTARGEGHRGSPDGRGGRAGYAQPASTRDLRTQSVRLPRPYFPFPKGPLHSTLPAVDSGKCPGQCLGSTTDLIPGATCQPRSLDAGPWETDRSGWAR</sequence>
<evidence type="ECO:0000313" key="2">
    <source>
        <dbReference type="Proteomes" id="UP000515202"/>
    </source>
</evidence>
<feature type="compositionally biased region" description="Basic and acidic residues" evidence="1">
    <location>
        <begin position="192"/>
        <end position="205"/>
    </location>
</feature>
<evidence type="ECO:0000256" key="1">
    <source>
        <dbReference type="SAM" id="MobiDB-lite"/>
    </source>
</evidence>
<gene>
    <name evidence="3 4" type="primary">LOC111744283</name>
</gene>
<dbReference type="RefSeq" id="XP_023390525.1">
    <property type="nucleotide sequence ID" value="XM_023534757.1"/>
</dbReference>
<dbReference type="RefSeq" id="XP_023390524.1">
    <property type="nucleotide sequence ID" value="XM_023534756.1"/>
</dbReference>
<reference evidence="3 4" key="1">
    <citation type="submission" date="2025-04" db="UniProtKB">
        <authorList>
            <consortium name="RefSeq"/>
        </authorList>
    </citation>
    <scope>IDENTIFICATION</scope>
    <source>
        <tissue evidence="3 4">Kidney</tissue>
    </source>
</reference>
<feature type="region of interest" description="Disordered" evidence="1">
    <location>
        <begin position="1"/>
        <end position="32"/>
    </location>
</feature>
<proteinExistence type="predicted"/>
<protein>
    <submittedName>
        <fullName evidence="3 4">Uncharacterized protein LOC111744283 isoform X1</fullName>
    </submittedName>
</protein>
<dbReference type="OrthoDB" id="10520238at2759"/>
<evidence type="ECO:0000313" key="3">
    <source>
        <dbReference type="RefSeq" id="XP_023390524.1"/>
    </source>
</evidence>
<dbReference type="KEGG" id="pvp:111744283"/>
<feature type="region of interest" description="Disordered" evidence="1">
    <location>
        <begin position="147"/>
        <end position="223"/>
    </location>
</feature>
<name>A0A6P6CSZ2_PTEVA</name>
<feature type="compositionally biased region" description="Polar residues" evidence="1">
    <location>
        <begin position="147"/>
        <end position="166"/>
    </location>
</feature>
<dbReference type="AlphaFoldDB" id="A0A6P6CSZ2"/>
<accession>A0A6P6CSZ2</accession>
<dbReference type="GeneID" id="111744283"/>
<keyword evidence="2" id="KW-1185">Reference proteome</keyword>
<organism evidence="2 3">
    <name type="scientific">Pteropus vampyrus</name>
    <name type="common">Large flying fox</name>
    <dbReference type="NCBI Taxonomy" id="132908"/>
    <lineage>
        <taxon>Eukaryota</taxon>
        <taxon>Metazoa</taxon>
        <taxon>Chordata</taxon>
        <taxon>Craniata</taxon>
        <taxon>Vertebrata</taxon>
        <taxon>Euteleostomi</taxon>
        <taxon>Mammalia</taxon>
        <taxon>Eutheria</taxon>
        <taxon>Laurasiatheria</taxon>
        <taxon>Chiroptera</taxon>
        <taxon>Yinpterochiroptera</taxon>
        <taxon>Pteropodoidea</taxon>
        <taxon>Pteropodidae</taxon>
        <taxon>Pteropodinae</taxon>
        <taxon>Pteropus</taxon>
    </lineage>
</organism>
<dbReference type="Proteomes" id="UP000515202">
    <property type="component" value="Unplaced"/>
</dbReference>